<dbReference type="EMBL" id="JAPNNL010000142">
    <property type="protein sequence ID" value="MDA0637182.1"/>
    <property type="molecule type" value="Genomic_DNA"/>
</dbReference>
<accession>A0ABT4SIY8</accession>
<dbReference type="Proteomes" id="UP001144036">
    <property type="component" value="Unassembled WGS sequence"/>
</dbReference>
<comment type="caution">
    <text evidence="1">The sequence shown here is derived from an EMBL/GenBank/DDBJ whole genome shotgun (WGS) entry which is preliminary data.</text>
</comment>
<proteinExistence type="predicted"/>
<sequence length="123" mass="13874">MFALWCDGEPPDSVVIYDVTGEDRLDQAEISAPPLTGDTDRMSLARPPAGWRVTEGSLDLREGRSYEIRAYRTEPYAYLAGTRFTMAAEIPEDRILIQMATQHADVDTFLSPADFRTRALHYC</sequence>
<gene>
    <name evidence="1" type="ORF">OUY22_27590</name>
</gene>
<name>A0ABT4SIY8_9ACTN</name>
<organism evidence="1 2">
    <name type="scientific">Nonomuraea corallina</name>
    <dbReference type="NCBI Taxonomy" id="2989783"/>
    <lineage>
        <taxon>Bacteria</taxon>
        <taxon>Bacillati</taxon>
        <taxon>Actinomycetota</taxon>
        <taxon>Actinomycetes</taxon>
        <taxon>Streptosporangiales</taxon>
        <taxon>Streptosporangiaceae</taxon>
        <taxon>Nonomuraea</taxon>
    </lineage>
</organism>
<evidence type="ECO:0000313" key="2">
    <source>
        <dbReference type="Proteomes" id="UP001144036"/>
    </source>
</evidence>
<keyword evidence="2" id="KW-1185">Reference proteome</keyword>
<evidence type="ECO:0000313" key="1">
    <source>
        <dbReference type="EMBL" id="MDA0637182.1"/>
    </source>
</evidence>
<protein>
    <submittedName>
        <fullName evidence="1">Uncharacterized protein</fullName>
    </submittedName>
</protein>
<reference evidence="1" key="1">
    <citation type="submission" date="2022-11" db="EMBL/GenBank/DDBJ databases">
        <title>Nonomuraea corallina sp. nov., a new species of the genus Nonomuraea isolated from sea side sediment in Thai sea.</title>
        <authorList>
            <person name="Ngamcharungchit C."/>
            <person name="Matsumoto A."/>
            <person name="Suriyachadkun C."/>
            <person name="Panbangred W."/>
            <person name="Inahashi Y."/>
            <person name="Intra B."/>
        </authorList>
    </citation>
    <scope>NUCLEOTIDE SEQUENCE</scope>
    <source>
        <strain evidence="1">MCN248</strain>
    </source>
</reference>
<dbReference type="RefSeq" id="WP_270158089.1">
    <property type="nucleotide sequence ID" value="NZ_JAPNNL010000142.1"/>
</dbReference>